<dbReference type="Proteomes" id="UP000011086">
    <property type="component" value="Unassembled WGS sequence"/>
</dbReference>
<feature type="region of interest" description="Disordered" evidence="1">
    <location>
        <begin position="41"/>
        <end position="61"/>
    </location>
</feature>
<gene>
    <name evidence="2" type="ORF">OOU_Y34scaffold00522g18</name>
</gene>
<accession>A0AA97NYR8</accession>
<dbReference type="AlphaFoldDB" id="A0AA97NYR8"/>
<name>A0AA97NYR8_PYRO3</name>
<sequence length="61" mass="6673">MAGRSTVGLEKWNAEHELEREVCLTPSIKVPDVALVKGWREGPAVTPPRHERQQAAKGGVV</sequence>
<organism evidence="2">
    <name type="scientific">Pyricularia oryzae (strain Y34)</name>
    <name type="common">Rice blast fungus</name>
    <name type="synonym">Magnaporthe oryzae</name>
    <dbReference type="NCBI Taxonomy" id="1143189"/>
    <lineage>
        <taxon>Eukaryota</taxon>
        <taxon>Fungi</taxon>
        <taxon>Dikarya</taxon>
        <taxon>Ascomycota</taxon>
        <taxon>Pezizomycotina</taxon>
        <taxon>Sordariomycetes</taxon>
        <taxon>Sordariomycetidae</taxon>
        <taxon>Magnaporthales</taxon>
        <taxon>Pyriculariaceae</taxon>
        <taxon>Pyricularia</taxon>
    </lineage>
</organism>
<protein>
    <submittedName>
        <fullName evidence="2">Uncharacterized protein</fullName>
    </submittedName>
</protein>
<evidence type="ECO:0000313" key="2">
    <source>
        <dbReference type="EMBL" id="ELQ38863.1"/>
    </source>
</evidence>
<proteinExistence type="predicted"/>
<evidence type="ECO:0000256" key="1">
    <source>
        <dbReference type="SAM" id="MobiDB-lite"/>
    </source>
</evidence>
<dbReference type="EMBL" id="JH793177">
    <property type="protein sequence ID" value="ELQ38863.1"/>
    <property type="molecule type" value="Genomic_DNA"/>
</dbReference>
<reference evidence="2" key="1">
    <citation type="journal article" date="2012" name="PLoS Genet.">
        <title>Comparative analysis of the genomes of two field isolates of the rice blast fungus Magnaporthe oryzae.</title>
        <authorList>
            <person name="Xue M."/>
            <person name="Yang J."/>
            <person name="Li Z."/>
            <person name="Hu S."/>
            <person name="Yao N."/>
            <person name="Dean R.A."/>
            <person name="Zhao W."/>
            <person name="Shen M."/>
            <person name="Zhang H."/>
            <person name="Li C."/>
            <person name="Liu L."/>
            <person name="Cao L."/>
            <person name="Xu X."/>
            <person name="Xing Y."/>
            <person name="Hsiang T."/>
            <person name="Zhang Z."/>
            <person name="Xu J.R."/>
            <person name="Peng Y.L."/>
        </authorList>
    </citation>
    <scope>NUCLEOTIDE SEQUENCE</scope>
    <source>
        <strain evidence="2">Y34</strain>
    </source>
</reference>